<evidence type="ECO:0000256" key="2">
    <source>
        <dbReference type="ARBA" id="ARBA00007118"/>
    </source>
</evidence>
<comment type="cofactor">
    <cofactor evidence="1">
        <name>FMN</name>
        <dbReference type="ChEBI" id="CHEBI:58210"/>
    </cofactor>
</comment>
<dbReference type="EMBL" id="QRZI01000002">
    <property type="protein sequence ID" value="RGV65746.1"/>
    <property type="molecule type" value="Genomic_DNA"/>
</dbReference>
<keyword evidence="3" id="KW-0285">Flavoprotein</keyword>
<dbReference type="AlphaFoldDB" id="A0A396A2T8"/>
<reference evidence="9 10" key="1">
    <citation type="submission" date="2018-08" db="EMBL/GenBank/DDBJ databases">
        <title>A genome reference for cultivated species of the human gut microbiota.</title>
        <authorList>
            <person name="Zou Y."/>
            <person name="Xue W."/>
            <person name="Luo G."/>
        </authorList>
    </citation>
    <scope>NUCLEOTIDE SEQUENCE [LARGE SCALE GENOMIC DNA]</scope>
    <source>
        <strain evidence="7 10">AF14-23</strain>
        <strain evidence="8 9">AM37-4AC</strain>
    </source>
</reference>
<sequence>MLLNEAIMGRHSIRSFRPDPVEKSLLLTLADAAQQAPSASNLQAWRFLFITDQQLKEKVDLFSPGLSGKPPVILVICSDMHKAARKGGKNSEVYGCLMDASMAAENLMLKAVELGLGTCAIKSYNDSAIRKILNIPERYRIEMLMSIGYPLGEPRCPKRPPLEEICFFDHITESEKENHE</sequence>
<dbReference type="Proteomes" id="UP000265828">
    <property type="component" value="Unassembled WGS sequence"/>
</dbReference>
<keyword evidence="5" id="KW-0560">Oxidoreductase</keyword>
<feature type="domain" description="Nitroreductase" evidence="6">
    <location>
        <begin position="70"/>
        <end position="149"/>
    </location>
</feature>
<dbReference type="PANTHER" id="PTHR43673">
    <property type="entry name" value="NAD(P)H NITROREDUCTASE YDGI-RELATED"/>
    <property type="match status" value="1"/>
</dbReference>
<keyword evidence="4" id="KW-0288">FMN</keyword>
<gene>
    <name evidence="8" type="ORF">DW859_01715</name>
    <name evidence="7" type="ORF">DWW07_04125</name>
</gene>
<evidence type="ECO:0000313" key="8">
    <source>
        <dbReference type="EMBL" id="RHC10160.1"/>
    </source>
</evidence>
<evidence type="ECO:0000256" key="1">
    <source>
        <dbReference type="ARBA" id="ARBA00001917"/>
    </source>
</evidence>
<protein>
    <submittedName>
        <fullName evidence="7">Nitroreductase</fullName>
    </submittedName>
</protein>
<dbReference type="Pfam" id="PF00881">
    <property type="entry name" value="Nitroreductase"/>
    <property type="match status" value="2"/>
</dbReference>
<dbReference type="SUPFAM" id="SSF55469">
    <property type="entry name" value="FMN-dependent nitroreductase-like"/>
    <property type="match status" value="1"/>
</dbReference>
<dbReference type="InterPro" id="IPR000415">
    <property type="entry name" value="Nitroreductase-like"/>
</dbReference>
<evidence type="ECO:0000313" key="10">
    <source>
        <dbReference type="Proteomes" id="UP000265828"/>
    </source>
</evidence>
<evidence type="ECO:0000256" key="3">
    <source>
        <dbReference type="ARBA" id="ARBA00022630"/>
    </source>
</evidence>
<proteinExistence type="inferred from homology"/>
<dbReference type="GO" id="GO:0016491">
    <property type="term" value="F:oxidoreductase activity"/>
    <property type="evidence" value="ECO:0007669"/>
    <property type="project" value="UniProtKB-KW"/>
</dbReference>
<feature type="domain" description="Nitroreductase" evidence="6">
    <location>
        <begin position="7"/>
        <end position="59"/>
    </location>
</feature>
<evidence type="ECO:0000256" key="5">
    <source>
        <dbReference type="ARBA" id="ARBA00023002"/>
    </source>
</evidence>
<dbReference type="EMBL" id="QSHL01000001">
    <property type="protein sequence ID" value="RHC10160.1"/>
    <property type="molecule type" value="Genomic_DNA"/>
</dbReference>
<dbReference type="PANTHER" id="PTHR43673:SF2">
    <property type="entry name" value="NITROREDUCTASE"/>
    <property type="match status" value="1"/>
</dbReference>
<organism evidence="7 10">
    <name type="scientific">Blautia obeum</name>
    <dbReference type="NCBI Taxonomy" id="40520"/>
    <lineage>
        <taxon>Bacteria</taxon>
        <taxon>Bacillati</taxon>
        <taxon>Bacillota</taxon>
        <taxon>Clostridia</taxon>
        <taxon>Lachnospirales</taxon>
        <taxon>Lachnospiraceae</taxon>
        <taxon>Blautia</taxon>
    </lineage>
</organism>
<dbReference type="InterPro" id="IPR029479">
    <property type="entry name" value="Nitroreductase"/>
</dbReference>
<comment type="caution">
    <text evidence="7">The sequence shown here is derived from an EMBL/GenBank/DDBJ whole genome shotgun (WGS) entry which is preliminary data.</text>
</comment>
<dbReference type="Proteomes" id="UP000265808">
    <property type="component" value="Unassembled WGS sequence"/>
</dbReference>
<evidence type="ECO:0000256" key="4">
    <source>
        <dbReference type="ARBA" id="ARBA00022643"/>
    </source>
</evidence>
<evidence type="ECO:0000259" key="6">
    <source>
        <dbReference type="Pfam" id="PF00881"/>
    </source>
</evidence>
<evidence type="ECO:0000313" key="9">
    <source>
        <dbReference type="Proteomes" id="UP000265808"/>
    </source>
</evidence>
<evidence type="ECO:0000313" key="7">
    <source>
        <dbReference type="EMBL" id="RGV65746.1"/>
    </source>
</evidence>
<dbReference type="Gene3D" id="3.40.109.10">
    <property type="entry name" value="NADH Oxidase"/>
    <property type="match status" value="1"/>
</dbReference>
<accession>A0A396A2T8</accession>
<comment type="similarity">
    <text evidence="2">Belongs to the nitroreductase family.</text>
</comment>
<name>A0A396A2T8_9FIRM</name>
<dbReference type="RefSeq" id="WP_117628127.1">
    <property type="nucleotide sequence ID" value="NZ_JAQDGF010000001.1"/>
</dbReference>